<gene>
    <name evidence="1" type="ORF">NCTC11179_03722</name>
</gene>
<sequence>MKYIIMKESIAIEKGVIPEDHYFPTQDNQVIFKKDMLTIYSQKEHHIDFEYEELETAQALNKIDTWK</sequence>
<keyword evidence="2" id="KW-1185">Reference proteome</keyword>
<evidence type="ECO:0000313" key="1">
    <source>
        <dbReference type="EMBL" id="STZ70189.1"/>
    </source>
</evidence>
<name>A0A378U4I3_MYROD</name>
<dbReference type="EMBL" id="UGQL01000002">
    <property type="protein sequence ID" value="STZ70189.1"/>
    <property type="molecule type" value="Genomic_DNA"/>
</dbReference>
<organism evidence="1 2">
    <name type="scientific">Myroides odoratus</name>
    <name type="common">Flavobacterium odoratum</name>
    <dbReference type="NCBI Taxonomy" id="256"/>
    <lineage>
        <taxon>Bacteria</taxon>
        <taxon>Pseudomonadati</taxon>
        <taxon>Bacteroidota</taxon>
        <taxon>Flavobacteriia</taxon>
        <taxon>Flavobacteriales</taxon>
        <taxon>Flavobacteriaceae</taxon>
        <taxon>Myroides</taxon>
    </lineage>
</organism>
<accession>A0A378U4I3</accession>
<dbReference type="Proteomes" id="UP000255024">
    <property type="component" value="Unassembled WGS sequence"/>
</dbReference>
<dbReference type="AlphaFoldDB" id="A0A378U4I3"/>
<evidence type="ECO:0000313" key="2">
    <source>
        <dbReference type="Proteomes" id="UP000255024"/>
    </source>
</evidence>
<protein>
    <submittedName>
        <fullName evidence="1">Uncharacterized protein</fullName>
    </submittedName>
</protein>
<proteinExistence type="predicted"/>
<reference evidence="1 2" key="1">
    <citation type="submission" date="2018-06" db="EMBL/GenBank/DDBJ databases">
        <authorList>
            <consortium name="Pathogen Informatics"/>
            <person name="Doyle S."/>
        </authorList>
    </citation>
    <scope>NUCLEOTIDE SEQUENCE [LARGE SCALE GENOMIC DNA]</scope>
    <source>
        <strain evidence="1 2">NCTC11179</strain>
    </source>
</reference>
<dbReference type="RefSeq" id="WP_115092729.1">
    <property type="nucleotide sequence ID" value="NZ_CP068107.1"/>
</dbReference>